<evidence type="ECO:0000313" key="2">
    <source>
        <dbReference type="EMBL" id="MBB5204826.1"/>
    </source>
</evidence>
<protein>
    <submittedName>
        <fullName evidence="2">Uncharacterized protein</fullName>
    </submittedName>
</protein>
<organism evidence="2 3">
    <name type="scientific">Inhella inkyongensis</name>
    <dbReference type="NCBI Taxonomy" id="392593"/>
    <lineage>
        <taxon>Bacteria</taxon>
        <taxon>Pseudomonadati</taxon>
        <taxon>Pseudomonadota</taxon>
        <taxon>Betaproteobacteria</taxon>
        <taxon>Burkholderiales</taxon>
        <taxon>Sphaerotilaceae</taxon>
        <taxon>Inhella</taxon>
    </lineage>
</organism>
<feature type="region of interest" description="Disordered" evidence="1">
    <location>
        <begin position="41"/>
        <end position="60"/>
    </location>
</feature>
<dbReference type="RefSeq" id="WP_138855531.1">
    <property type="nucleotide sequence ID" value="NZ_CP040709.1"/>
</dbReference>
<gene>
    <name evidence="2" type="ORF">HNQ51_002140</name>
</gene>
<dbReference type="EMBL" id="JACHHO010000002">
    <property type="protein sequence ID" value="MBB5204826.1"/>
    <property type="molecule type" value="Genomic_DNA"/>
</dbReference>
<name>A0A840S747_9BURK</name>
<dbReference type="Proteomes" id="UP000554837">
    <property type="component" value="Unassembled WGS sequence"/>
</dbReference>
<proteinExistence type="predicted"/>
<keyword evidence="3" id="KW-1185">Reference proteome</keyword>
<dbReference type="AlphaFoldDB" id="A0A840S747"/>
<accession>A0A840S747</accession>
<evidence type="ECO:0000256" key="1">
    <source>
        <dbReference type="SAM" id="MobiDB-lite"/>
    </source>
</evidence>
<reference evidence="2 3" key="1">
    <citation type="submission" date="2020-08" db="EMBL/GenBank/DDBJ databases">
        <title>Genomic Encyclopedia of Type Strains, Phase IV (KMG-IV): sequencing the most valuable type-strain genomes for metagenomic binning, comparative biology and taxonomic classification.</title>
        <authorList>
            <person name="Goeker M."/>
        </authorList>
    </citation>
    <scope>NUCLEOTIDE SEQUENCE [LARGE SCALE GENOMIC DNA]</scope>
    <source>
        <strain evidence="2 3">DSM 23958</strain>
    </source>
</reference>
<evidence type="ECO:0000313" key="3">
    <source>
        <dbReference type="Proteomes" id="UP000554837"/>
    </source>
</evidence>
<sequence length="60" mass="6198">MKTKLPPLLSDLLAALAMVGLTLLSGAALAQIGWLNPADHEQISAAPAPDQPKPESSIQP</sequence>
<comment type="caution">
    <text evidence="2">The sequence shown here is derived from an EMBL/GenBank/DDBJ whole genome shotgun (WGS) entry which is preliminary data.</text>
</comment>